<sequence>MKTKGFDPFETKEERLSNRPRGAASKRNKENKSKQTLHHRAGSKSFIRCSVETSNRTYTDPKAPLEGKEAEKIRGESSSSIARKNAEEVVTLRQQVGTLQKTVEYMDLMLKKLEEERLERIRRDNTNQDSEETPSESFEDGSREKIDDCTMVYKVVGGLDEEDDGAADDDYIEFEDEDINKT</sequence>
<protein>
    <submittedName>
        <fullName evidence="2">Uncharacterized protein</fullName>
    </submittedName>
</protein>
<gene>
    <name evidence="2" type="ORF">BVC80_8591g4</name>
</gene>
<accession>A0A200PP84</accession>
<feature type="compositionally biased region" description="Basic and acidic residues" evidence="1">
    <location>
        <begin position="1"/>
        <end position="17"/>
    </location>
</feature>
<evidence type="ECO:0000313" key="3">
    <source>
        <dbReference type="Proteomes" id="UP000195402"/>
    </source>
</evidence>
<proteinExistence type="predicted"/>
<reference evidence="2 3" key="1">
    <citation type="journal article" date="2017" name="Mol. Plant">
        <title>The Genome of Medicinal Plant Macleaya cordata Provides New Insights into Benzylisoquinoline Alkaloids Metabolism.</title>
        <authorList>
            <person name="Liu X."/>
            <person name="Liu Y."/>
            <person name="Huang P."/>
            <person name="Ma Y."/>
            <person name="Qing Z."/>
            <person name="Tang Q."/>
            <person name="Cao H."/>
            <person name="Cheng P."/>
            <person name="Zheng Y."/>
            <person name="Yuan Z."/>
            <person name="Zhou Y."/>
            <person name="Liu J."/>
            <person name="Tang Z."/>
            <person name="Zhuo Y."/>
            <person name="Zhang Y."/>
            <person name="Yu L."/>
            <person name="Huang J."/>
            <person name="Yang P."/>
            <person name="Peng Q."/>
            <person name="Zhang J."/>
            <person name="Jiang W."/>
            <person name="Zhang Z."/>
            <person name="Lin K."/>
            <person name="Ro D.K."/>
            <person name="Chen X."/>
            <person name="Xiong X."/>
            <person name="Shang Y."/>
            <person name="Huang S."/>
            <person name="Zeng J."/>
        </authorList>
    </citation>
    <scope>NUCLEOTIDE SEQUENCE [LARGE SCALE GENOMIC DNA]</scope>
    <source>
        <strain evidence="3">cv. BLH2017</strain>
        <tissue evidence="2">Root</tissue>
    </source>
</reference>
<dbReference type="Proteomes" id="UP000195402">
    <property type="component" value="Unassembled WGS sequence"/>
</dbReference>
<dbReference type="EMBL" id="MVGT01004383">
    <property type="protein sequence ID" value="OVA00025.1"/>
    <property type="molecule type" value="Genomic_DNA"/>
</dbReference>
<feature type="compositionally biased region" description="Basic and acidic residues" evidence="1">
    <location>
        <begin position="63"/>
        <end position="75"/>
    </location>
</feature>
<feature type="compositionally biased region" description="Acidic residues" evidence="1">
    <location>
        <begin position="159"/>
        <end position="182"/>
    </location>
</feature>
<dbReference type="AlphaFoldDB" id="A0A200PP84"/>
<dbReference type="InParanoid" id="A0A200PP84"/>
<organism evidence="2 3">
    <name type="scientific">Macleaya cordata</name>
    <name type="common">Five-seeded plume-poppy</name>
    <name type="synonym">Bocconia cordata</name>
    <dbReference type="NCBI Taxonomy" id="56857"/>
    <lineage>
        <taxon>Eukaryota</taxon>
        <taxon>Viridiplantae</taxon>
        <taxon>Streptophyta</taxon>
        <taxon>Embryophyta</taxon>
        <taxon>Tracheophyta</taxon>
        <taxon>Spermatophyta</taxon>
        <taxon>Magnoliopsida</taxon>
        <taxon>Ranunculales</taxon>
        <taxon>Papaveraceae</taxon>
        <taxon>Papaveroideae</taxon>
        <taxon>Macleaya</taxon>
    </lineage>
</organism>
<feature type="region of interest" description="Disordered" evidence="1">
    <location>
        <begin position="1"/>
        <end position="81"/>
    </location>
</feature>
<feature type="region of interest" description="Disordered" evidence="1">
    <location>
        <begin position="120"/>
        <end position="144"/>
    </location>
</feature>
<evidence type="ECO:0000313" key="2">
    <source>
        <dbReference type="EMBL" id="OVA00025.1"/>
    </source>
</evidence>
<comment type="caution">
    <text evidence="2">The sequence shown here is derived from an EMBL/GenBank/DDBJ whole genome shotgun (WGS) entry which is preliminary data.</text>
</comment>
<name>A0A200PP84_MACCD</name>
<evidence type="ECO:0000256" key="1">
    <source>
        <dbReference type="SAM" id="MobiDB-lite"/>
    </source>
</evidence>
<keyword evidence="3" id="KW-1185">Reference proteome</keyword>
<feature type="region of interest" description="Disordered" evidence="1">
    <location>
        <begin position="158"/>
        <end position="182"/>
    </location>
</feature>
<feature type="compositionally biased region" description="Acidic residues" evidence="1">
    <location>
        <begin position="129"/>
        <end position="139"/>
    </location>
</feature>